<sequence length="254" mass="26997">MAEARTEAPSGPANASANRASHVYEFKETAEDAVKQQLAKDAEWAAELITKLITAGGDDAMKPGIVNACEGLAFVHVAKGGLGITLARGSGFVIRKLDQDRFGNSRWSAPVFFTVSQIGFGVALGYQSVDSVLALMSYSSIERFTHDKAVVGTDLGLVTTEGATSGVPAGTFGRTSHMDVQADNTNAVFAYSSSAGLLFNLSVNGTQTWPNRDLNRMLYGDTPLEDVLHGRTATFQEMLPLYRKIADTGRAAVA</sequence>
<dbReference type="PANTHER" id="PTHR15629">
    <property type="entry name" value="SH3YL1 PROTEIN"/>
    <property type="match status" value="1"/>
</dbReference>
<keyword evidence="3" id="KW-1185">Reference proteome</keyword>
<feature type="domain" description="Ysc84 actin-binding" evidence="1">
    <location>
        <begin position="117"/>
        <end position="246"/>
    </location>
</feature>
<dbReference type="OrthoDB" id="443981at2759"/>
<dbReference type="Proteomes" id="UP001165080">
    <property type="component" value="Unassembled WGS sequence"/>
</dbReference>
<dbReference type="CDD" id="cd11524">
    <property type="entry name" value="SYLF"/>
    <property type="match status" value="1"/>
</dbReference>
<gene>
    <name evidence="2" type="primary">PLEST008998</name>
    <name evidence="2" type="ORF">PLESTB_000939500</name>
</gene>
<reference evidence="2 3" key="1">
    <citation type="journal article" date="2023" name="Commun. Biol.">
        <title>Reorganization of the ancestral sex-determining regions during the evolution of trioecy in Pleodorina starrii.</title>
        <authorList>
            <person name="Takahashi K."/>
            <person name="Suzuki S."/>
            <person name="Kawai-Toyooka H."/>
            <person name="Yamamoto K."/>
            <person name="Hamaji T."/>
            <person name="Ootsuki R."/>
            <person name="Yamaguchi H."/>
            <person name="Kawachi M."/>
            <person name="Higashiyama T."/>
            <person name="Nozaki H."/>
        </authorList>
    </citation>
    <scope>NUCLEOTIDE SEQUENCE [LARGE SCALE GENOMIC DNA]</scope>
    <source>
        <strain evidence="2 3">NIES-4479</strain>
    </source>
</reference>
<dbReference type="InterPro" id="IPR051702">
    <property type="entry name" value="SH3_domain_YSC84-like"/>
</dbReference>
<evidence type="ECO:0000313" key="2">
    <source>
        <dbReference type="EMBL" id="GLC55061.1"/>
    </source>
</evidence>
<name>A0A9W6BMP0_9CHLO</name>
<organism evidence="2 3">
    <name type="scientific">Pleodorina starrii</name>
    <dbReference type="NCBI Taxonomy" id="330485"/>
    <lineage>
        <taxon>Eukaryota</taxon>
        <taxon>Viridiplantae</taxon>
        <taxon>Chlorophyta</taxon>
        <taxon>core chlorophytes</taxon>
        <taxon>Chlorophyceae</taxon>
        <taxon>CS clade</taxon>
        <taxon>Chlamydomonadales</taxon>
        <taxon>Volvocaceae</taxon>
        <taxon>Pleodorina</taxon>
    </lineage>
</organism>
<dbReference type="InterPro" id="IPR007461">
    <property type="entry name" value="Ysc84_actin-binding"/>
</dbReference>
<accession>A0A9W6BMP0</accession>
<proteinExistence type="predicted"/>
<dbReference type="AlphaFoldDB" id="A0A9W6BMP0"/>
<evidence type="ECO:0000259" key="1">
    <source>
        <dbReference type="Pfam" id="PF04366"/>
    </source>
</evidence>
<dbReference type="PANTHER" id="PTHR15629:SF2">
    <property type="entry name" value="SH3 DOMAIN-CONTAINING YSC84-LIKE PROTEIN 1"/>
    <property type="match status" value="1"/>
</dbReference>
<evidence type="ECO:0000313" key="3">
    <source>
        <dbReference type="Proteomes" id="UP001165080"/>
    </source>
</evidence>
<protein>
    <recommendedName>
        <fullName evidence="1">Ysc84 actin-binding domain-containing protein</fullName>
    </recommendedName>
</protein>
<comment type="caution">
    <text evidence="2">The sequence shown here is derived from an EMBL/GenBank/DDBJ whole genome shotgun (WGS) entry which is preliminary data.</text>
</comment>
<dbReference type="Pfam" id="PF04366">
    <property type="entry name" value="Ysc84"/>
    <property type="match status" value="1"/>
</dbReference>
<dbReference type="GO" id="GO:0035091">
    <property type="term" value="F:phosphatidylinositol binding"/>
    <property type="evidence" value="ECO:0007669"/>
    <property type="project" value="TreeGrafter"/>
</dbReference>
<dbReference type="EMBL" id="BRXU01000012">
    <property type="protein sequence ID" value="GLC55061.1"/>
    <property type="molecule type" value="Genomic_DNA"/>
</dbReference>